<protein>
    <submittedName>
        <fullName evidence="2">DUF1981 domain-containing protein</fullName>
    </submittedName>
</protein>
<sequence length="1645" mass="187273">MEGILEKLLEVADQTNCGPVIKGHCEKAKEAASKAHLPIYVRRGECLECLALCLSSSNARLSHTAIQGLQFIIRDNTYSSDAAITRDEDSVCSQFVKYFHKMPDWDKQIKCQSLSLIMQLFSGPNIRISNVNIDEGMELCIQMYLKTDEGSVKLAVRGAITQFINSFCLNKYATSIPGHQDELAIFMEMTALLSKFVHRLETEALSGDEITLLLDAIYSLLSVQPISAANYKPFFNVLEQDLGILIQRMFEWKSNKRSKQAIYLSNMLSSDKNKSTTPDVFYCNEMVSSLYQIVEQLTRIYSKSPNTGPLLTNLFKLAFIDPPLNVRGEALKLMKRLFTNQTMLPCLGRLFLHKDTSNLFGLMMDCVIECNQSNIPQLHFKAIKVLHAIASGICELKKGTQQHLSPQYINDNFPLYVEEVCLSDNVEENKSVEVSNTTTTSNLKQFASHFVEQLNIEIDVILGGESSSEIDEYIQKVATNLFIQFKESEIGNSENITSDLLYLTIWSSLMFEAVKENGHRLPKEVFGAIITQSSCLLFMNEKFIEEVFWLLDSRSWSLFDNKMNEKNAVLFEMIEEITGFVLKYKSEPCPGDEERYVIQFKKTFHQLLFNLINQRWEVFTITLAKSNNKPVKEVYLEQIKTLQCIAKMSLSLNFTQGIYFALEHLIDLICPLDQIRTCDNIKNMPFRKIWLDGVEDLAGIGFIIEYGINFGILSSMSWKYIVQGLEYVFELTALLPPTPLPLHLPSGNSIPSSPPPIPCGESSFAAKDINQIIIYLNHIANKFVDTAALMLPLPDLRRLVSAISTANENKWKWSDEKICNDSKSNLFALIKTLMFKSKGKAMIAGMNIWNVIKLHLIDMATHGNRQIMAKEAVECLRDCISIHLRAEKSGFNSNMFFLEPFHSLLMKDASSEESKEQIVLIFSNLVGQFSSNLGSGWKPLFSALKSLTNASNYDDKQQSTYVSFAVMDIFSKYMEIKDVCVQMSTMSDFICCLTSHMQSRSLCLGVIEVEEGDETLGEAALCCVAKIQILLLRRFIEDNFAPNATLLHRIDKRKIGVESEDNEMSRKINERLRSTKNIVHCLEEDKYLGALFGMVNWNLQLCPEYHVDIKESCWAHISDTQKCVVELTLSLCEQLASLIVTCNQQMHSKVRQNLVDFLMTISTSKMGPSLTGYILCSTLIPVMNNWLCSETLIEPHSSALKNFRQTMGLLTSLTQQFITEHLNNIWTERIILDILELFNNAISQPCTLAIPRIAISCLRHLMESSCKIFTKKHWLILSCSLYRATLITLAPLRELNDIFYPELDEMENVELVKRDNKEEGETVELYLLAKDIFYLTQNDNNLFEGSGSVEVHLTSPDQSKKTKMVSIREFLSHLVNHRLLMQMIDELIVQPSFTTQKFDMCEEGEKTILVCMIASCHVTTEADKRPALKSLIKKILNEERDVNFYKLTGSSFSLLLSSFYSLAFKWKENDLFVSMLELAISTIIQKIADLEDGCLEARYSAAIRERAEVGSEFTILQLDNHLNATEDSKIFKLIRVDSSIDDFEQTKKATIPKRINPFSSTSTDQFPTSPHNNNKQHCIETILDTDLYILCLSSCLAKIIKRYIEENRNYSQITNLFHSIMPKLAKMSTSYQIRECISLYLEKFI</sequence>
<organism evidence="1 2">
    <name type="scientific">Rhabditophanes sp. KR3021</name>
    <dbReference type="NCBI Taxonomy" id="114890"/>
    <lineage>
        <taxon>Eukaryota</taxon>
        <taxon>Metazoa</taxon>
        <taxon>Ecdysozoa</taxon>
        <taxon>Nematoda</taxon>
        <taxon>Chromadorea</taxon>
        <taxon>Rhabditida</taxon>
        <taxon>Tylenchina</taxon>
        <taxon>Panagrolaimomorpha</taxon>
        <taxon>Strongyloidoidea</taxon>
        <taxon>Alloionematidae</taxon>
        <taxon>Rhabditophanes</taxon>
    </lineage>
</organism>
<proteinExistence type="predicted"/>
<evidence type="ECO:0000313" key="2">
    <source>
        <dbReference type="WBParaSite" id="RSKR_0000916400.1"/>
    </source>
</evidence>
<dbReference type="Proteomes" id="UP000095286">
    <property type="component" value="Unplaced"/>
</dbReference>
<reference evidence="2" key="1">
    <citation type="submission" date="2016-11" db="UniProtKB">
        <authorList>
            <consortium name="WormBaseParasite"/>
        </authorList>
    </citation>
    <scope>IDENTIFICATION</scope>
    <source>
        <strain evidence="2">KR3021</strain>
    </source>
</reference>
<accession>A0AC35UA67</accession>
<name>A0AC35UA67_9BILA</name>
<dbReference type="WBParaSite" id="RSKR_0000916400.1">
    <property type="protein sequence ID" value="RSKR_0000916400.1"/>
    <property type="gene ID" value="RSKR_0000916400"/>
</dbReference>
<evidence type="ECO:0000313" key="1">
    <source>
        <dbReference type="Proteomes" id="UP000095286"/>
    </source>
</evidence>